<keyword evidence="2" id="KW-0812">Transmembrane</keyword>
<evidence type="ECO:0000313" key="4">
    <source>
        <dbReference type="Proteomes" id="UP000032180"/>
    </source>
</evidence>
<evidence type="ECO:0000256" key="2">
    <source>
        <dbReference type="SAM" id="Phobius"/>
    </source>
</evidence>
<feature type="transmembrane region" description="Helical" evidence="2">
    <location>
        <begin position="21"/>
        <end position="40"/>
    </location>
</feature>
<dbReference type="AlphaFoldDB" id="A0A0D9WXC5"/>
<keyword evidence="2" id="KW-1133">Transmembrane helix</keyword>
<feature type="compositionally biased region" description="Gly residues" evidence="1">
    <location>
        <begin position="83"/>
        <end position="102"/>
    </location>
</feature>
<feature type="region of interest" description="Disordered" evidence="1">
    <location>
        <begin position="83"/>
        <end position="121"/>
    </location>
</feature>
<evidence type="ECO:0000313" key="3">
    <source>
        <dbReference type="EnsemblPlants" id="LPERR07G07780.1"/>
    </source>
</evidence>
<organism evidence="3 4">
    <name type="scientific">Leersia perrieri</name>
    <dbReference type="NCBI Taxonomy" id="77586"/>
    <lineage>
        <taxon>Eukaryota</taxon>
        <taxon>Viridiplantae</taxon>
        <taxon>Streptophyta</taxon>
        <taxon>Embryophyta</taxon>
        <taxon>Tracheophyta</taxon>
        <taxon>Spermatophyta</taxon>
        <taxon>Magnoliopsida</taxon>
        <taxon>Liliopsida</taxon>
        <taxon>Poales</taxon>
        <taxon>Poaceae</taxon>
        <taxon>BOP clade</taxon>
        <taxon>Oryzoideae</taxon>
        <taxon>Oryzeae</taxon>
        <taxon>Oryzinae</taxon>
        <taxon>Leersia</taxon>
    </lineage>
</organism>
<protein>
    <submittedName>
        <fullName evidence="3">Uncharacterized protein</fullName>
    </submittedName>
</protein>
<keyword evidence="4" id="KW-1185">Reference proteome</keyword>
<proteinExistence type="predicted"/>
<sequence length="147" mass="14899">MAASVTDRHVLARQSRPNRRLSLLPIIVAVVVLVSALPLLPAVHGARALEDGKETKASEASNQMMQHAAATARWSVTVREGGHGAVGGGHAGGGHAGHGSGHGRVEPAGRGHPKRSAAAGRELGSSSMAAASCNLLFVVAAAALLRF</sequence>
<reference evidence="3 4" key="1">
    <citation type="submission" date="2012-08" db="EMBL/GenBank/DDBJ databases">
        <title>Oryza genome evolution.</title>
        <authorList>
            <person name="Wing R.A."/>
        </authorList>
    </citation>
    <scope>NUCLEOTIDE SEQUENCE</scope>
</reference>
<name>A0A0D9WXC5_9ORYZ</name>
<dbReference type="HOGENOM" id="CLU_109135_0_0_1"/>
<feature type="transmembrane region" description="Helical" evidence="2">
    <location>
        <begin position="123"/>
        <end position="145"/>
    </location>
</feature>
<reference evidence="3" key="3">
    <citation type="submission" date="2015-04" db="UniProtKB">
        <authorList>
            <consortium name="EnsemblPlants"/>
        </authorList>
    </citation>
    <scope>IDENTIFICATION</scope>
</reference>
<dbReference type="EnsemblPlants" id="LPERR07G07780.1">
    <property type="protein sequence ID" value="LPERR07G07780.1"/>
    <property type="gene ID" value="LPERR07G07780"/>
</dbReference>
<evidence type="ECO:0000256" key="1">
    <source>
        <dbReference type="SAM" id="MobiDB-lite"/>
    </source>
</evidence>
<reference evidence="4" key="2">
    <citation type="submission" date="2013-12" db="EMBL/GenBank/DDBJ databases">
        <authorList>
            <person name="Yu Y."/>
            <person name="Lee S."/>
            <person name="de Baynast K."/>
            <person name="Wissotski M."/>
            <person name="Liu L."/>
            <person name="Talag J."/>
            <person name="Goicoechea J."/>
            <person name="Angelova A."/>
            <person name="Jetty R."/>
            <person name="Kudrna D."/>
            <person name="Golser W."/>
            <person name="Rivera L."/>
            <person name="Zhang J."/>
            <person name="Wing R."/>
        </authorList>
    </citation>
    <scope>NUCLEOTIDE SEQUENCE</scope>
</reference>
<keyword evidence="2" id="KW-0472">Membrane</keyword>
<dbReference type="Gramene" id="LPERR07G07780.1">
    <property type="protein sequence ID" value="LPERR07G07780.1"/>
    <property type="gene ID" value="LPERR07G07780"/>
</dbReference>
<dbReference type="Proteomes" id="UP000032180">
    <property type="component" value="Chromosome 7"/>
</dbReference>
<accession>A0A0D9WXC5</accession>